<accession>A2FIM8</accession>
<dbReference type="EMBL" id="DS113816">
    <property type="protein sequence ID" value="EAX95238.1"/>
    <property type="molecule type" value="Genomic_DNA"/>
</dbReference>
<dbReference type="SUPFAM" id="SSF47031">
    <property type="entry name" value="Second domain of FERM"/>
    <property type="match status" value="3"/>
</dbReference>
<organism evidence="3 4">
    <name type="scientific">Trichomonas vaginalis (strain ATCC PRA-98 / G3)</name>
    <dbReference type="NCBI Taxonomy" id="412133"/>
    <lineage>
        <taxon>Eukaryota</taxon>
        <taxon>Metamonada</taxon>
        <taxon>Parabasalia</taxon>
        <taxon>Trichomonadida</taxon>
        <taxon>Trichomonadidae</taxon>
        <taxon>Trichomonas</taxon>
    </lineage>
</organism>
<gene>
    <name evidence="3" type="ORF">TVAG_336330</name>
</gene>
<dbReference type="InterPro" id="IPR019749">
    <property type="entry name" value="Band_41_domain"/>
</dbReference>
<reference evidence="3" key="2">
    <citation type="journal article" date="2007" name="Science">
        <title>Draft genome sequence of the sexually transmitted pathogen Trichomonas vaginalis.</title>
        <authorList>
            <person name="Carlton J.M."/>
            <person name="Hirt R.P."/>
            <person name="Silva J.C."/>
            <person name="Delcher A.L."/>
            <person name="Schatz M."/>
            <person name="Zhao Q."/>
            <person name="Wortman J.R."/>
            <person name="Bidwell S.L."/>
            <person name="Alsmark U.C.M."/>
            <person name="Besteiro S."/>
            <person name="Sicheritz-Ponten T."/>
            <person name="Noel C.J."/>
            <person name="Dacks J.B."/>
            <person name="Foster P.G."/>
            <person name="Simillion C."/>
            <person name="Van de Peer Y."/>
            <person name="Miranda-Saavedra D."/>
            <person name="Barton G.J."/>
            <person name="Westrop G.D."/>
            <person name="Mueller S."/>
            <person name="Dessi D."/>
            <person name="Fiori P.L."/>
            <person name="Ren Q."/>
            <person name="Paulsen I."/>
            <person name="Zhang H."/>
            <person name="Bastida-Corcuera F.D."/>
            <person name="Simoes-Barbosa A."/>
            <person name="Brown M.T."/>
            <person name="Hayes R.D."/>
            <person name="Mukherjee M."/>
            <person name="Okumura C.Y."/>
            <person name="Schneider R."/>
            <person name="Smith A.J."/>
            <person name="Vanacova S."/>
            <person name="Villalvazo M."/>
            <person name="Haas B.J."/>
            <person name="Pertea M."/>
            <person name="Feldblyum T.V."/>
            <person name="Utterback T.R."/>
            <person name="Shu C.L."/>
            <person name="Osoegawa K."/>
            <person name="de Jong P.J."/>
            <person name="Hrdy I."/>
            <person name="Horvathova L."/>
            <person name="Zubacova Z."/>
            <person name="Dolezal P."/>
            <person name="Malik S.B."/>
            <person name="Logsdon J.M. Jr."/>
            <person name="Henze K."/>
            <person name="Gupta A."/>
            <person name="Wang C.C."/>
            <person name="Dunne R.L."/>
            <person name="Upcroft J.A."/>
            <person name="Upcroft P."/>
            <person name="White O."/>
            <person name="Salzberg S.L."/>
            <person name="Tang P."/>
            <person name="Chiu C.-H."/>
            <person name="Lee Y.-S."/>
            <person name="Embley T.M."/>
            <person name="Coombs G.H."/>
            <person name="Mottram J.C."/>
            <person name="Tachezy J."/>
            <person name="Fraser-Liggett C.M."/>
            <person name="Johnson P.J."/>
        </authorList>
    </citation>
    <scope>NUCLEOTIDE SEQUENCE [LARGE SCALE GENOMIC DNA]</scope>
    <source>
        <strain evidence="3">G3</strain>
    </source>
</reference>
<feature type="domain" description="FERM" evidence="2">
    <location>
        <begin position="700"/>
        <end position="992"/>
    </location>
</feature>
<dbReference type="VEuPathDB" id="TrichDB:TVAG_336330"/>
<dbReference type="InterPro" id="IPR014352">
    <property type="entry name" value="FERM/acyl-CoA-bd_prot_sf"/>
</dbReference>
<evidence type="ECO:0000313" key="4">
    <source>
        <dbReference type="Proteomes" id="UP000001542"/>
    </source>
</evidence>
<name>A2FIM8_TRIV3</name>
<dbReference type="Gene3D" id="1.20.80.10">
    <property type="match status" value="2"/>
</dbReference>
<evidence type="ECO:0000313" key="3">
    <source>
        <dbReference type="EMBL" id="EAX95238.1"/>
    </source>
</evidence>
<dbReference type="CDD" id="cd14473">
    <property type="entry name" value="FERM_B-lobe"/>
    <property type="match status" value="1"/>
</dbReference>
<reference evidence="3" key="1">
    <citation type="submission" date="2006-10" db="EMBL/GenBank/DDBJ databases">
        <authorList>
            <person name="Amadeo P."/>
            <person name="Zhao Q."/>
            <person name="Wortman J."/>
            <person name="Fraser-Liggett C."/>
            <person name="Carlton J."/>
        </authorList>
    </citation>
    <scope>NUCLEOTIDE SEQUENCE</scope>
    <source>
        <strain evidence="3">G3</strain>
    </source>
</reference>
<feature type="domain" description="FERM" evidence="2">
    <location>
        <begin position="1106"/>
        <end position="1392"/>
    </location>
</feature>
<keyword evidence="1" id="KW-0378">Hydrolase</keyword>
<dbReference type="GO" id="GO:0004725">
    <property type="term" value="F:protein tyrosine phosphatase activity"/>
    <property type="evidence" value="ECO:0000318"/>
    <property type="project" value="GO_Central"/>
</dbReference>
<dbReference type="InParanoid" id="A2FIM8"/>
<dbReference type="InterPro" id="IPR035963">
    <property type="entry name" value="FERM_2"/>
</dbReference>
<dbReference type="Proteomes" id="UP000001542">
    <property type="component" value="Unassembled WGS sequence"/>
</dbReference>
<dbReference type="VEuPathDB" id="TrichDB:TVAGG3_0615080"/>
<dbReference type="Pfam" id="PF00373">
    <property type="entry name" value="FERM_M"/>
    <property type="match status" value="2"/>
</dbReference>
<sequence>MSTLRAVVFSTDNPQSLKQIVVGSDFTGEQFMQIACIQLGIPFNMNSQLHATMQDGTTIIVNLEQTLESQGILNGSSFCIGDNYGQLPLPPLHTSEFPQIQQDEFEEQYQQFMIPPSSLKEDQVREIQINPIDLTVLDFPENEIEPPSSQFPAPPSYFPAEEQSVFVPPIDLTVPEFPSDSENSIDSSEGSEESDIVIKNNKFETAEFDTSCGISFSLGTKENATQMYTFYEFQDNHEKPIYYDNKFKLKQVIQVARQVLQLRNNDYVALLCFSDNEKRWFEEDLCVEEHSCYDGMAIRIFRKELVISINSIHFETFKFKFNITDTVGELVKQIAQEKGINNYAGYTLMTRETTIKGSKMKTREIPLDLEKDLPHQITDMKELKFGRCYFVFSHKDLQSMDSAMLAYKDAAIEMKNGSTKLLSKEDAVRLAALSIIIENDKNNFDINSIPDEVGQYLPSHYPDHKTLGSEVRKFLEQNGVPDKINAVRLYLKHVRLVPDFNMQKFKYTNDTSLNSEMQALINPLCVTIVNQEGDISCRIPYNDIIELECEDQVLSILYQVSNDNNFSAVTIRTKKCLLIYRTIITYQRIIRNLLMERAQLRLEGKWSGPVSPNDIIHVNAYNDFTDKNPSLFEIDRNFTGQMLLQILTKNMNISLEDPSNKDLAILVKLRNIYKWAEPMNTLSQIGMYDNIDVYIVHVERNMKIYLPNGTDIELKINAQSKSEKVISDIFTALKQPYVYGYSLYYINENNELVPSSSESTVPEQSLRTDSLYLKRRFFTLTRDDLKNDLLTTSAFFDSREYILTKEVSITDQVAVELAILDYITEHEDLQSYQNFKDTDFQWEKMFPKSISIKKSLKKAFLEAFANHEIIDKKHAMKKYLTIVRELPYFGGESYQITMRDSDYHRKKLPKTFQDAIIKICPLNIFLLETNGKVIHKLFWRQVISYEASKKSMRLTFRNAKGDEIINVDIRSKSMQDILMMIKGSWTIFVTIMQLHRKEDEAKQEERNKRHNGGFTDNGKVHGPQVDLYVITDLVTRKKTKLVWLDIDMTQQEVLNFMRKLYNTNPKDKYGLMIENSESYTWLLSDMKIKDVDVKVLSNLFYLNIRPKLKIQDDNGQTKEVVLRLEVPLVESIKEVCDEFGIKQSIGYTLFAPEKTKNNELFPLELNSTLPEQISSFEGLVLRRRFFVITKLDFESQEAFNQIYNDIRRMVNSGVMDISLEMANELAFYQMSVDMNPLTEKAIPENCSNYLPKNIKQNRNMKLEIKKYMKLYPKLTVEEAQRQFIEHARSIQSFACERYSGYYFSNVKGNRRMHEISVVITPYRFYVTEKQTNTLLINIQHEFIYKIEELEGRLCISYTGLDKQNFVLDMESTASRQIKNVIDTYYSIKCQLLKLRITDDFKPEEISSGEHLLIFAHIGVDNDKHRSIAFDQRCNGQQLVQRLRKLLNLNEKSSL</sequence>
<keyword evidence="4" id="KW-1185">Reference proteome</keyword>
<evidence type="ECO:0000259" key="2">
    <source>
        <dbReference type="PROSITE" id="PS50057"/>
    </source>
</evidence>
<proteinExistence type="predicted"/>
<dbReference type="RefSeq" id="XP_001308168.1">
    <property type="nucleotide sequence ID" value="XM_001308167.1"/>
</dbReference>
<protein>
    <recommendedName>
        <fullName evidence="2">FERM domain-containing protein</fullName>
    </recommendedName>
</protein>
<dbReference type="PANTHER" id="PTHR45706">
    <property type="entry name" value="TYROSINE-PROTEIN PHOSPHATASE"/>
    <property type="match status" value="1"/>
</dbReference>
<dbReference type="PANTHER" id="PTHR45706:SF4">
    <property type="entry name" value="TYROSINE-PROTEIN PHOSPHATASE"/>
    <property type="match status" value="1"/>
</dbReference>
<dbReference type="SMART" id="SM00295">
    <property type="entry name" value="B41"/>
    <property type="match status" value="2"/>
</dbReference>
<dbReference type="KEGG" id="tva:4752984"/>
<dbReference type="OrthoDB" id="10262320at2759"/>
<dbReference type="PROSITE" id="PS50057">
    <property type="entry name" value="FERM_3"/>
    <property type="match status" value="2"/>
</dbReference>
<dbReference type="InterPro" id="IPR019748">
    <property type="entry name" value="FERM_central"/>
</dbReference>
<dbReference type="InterPro" id="IPR000299">
    <property type="entry name" value="FERM_domain"/>
</dbReference>
<dbReference type="SMR" id="A2FIM8"/>
<evidence type="ECO:0000256" key="1">
    <source>
        <dbReference type="ARBA" id="ARBA00022801"/>
    </source>
</evidence>